<proteinExistence type="predicted"/>
<evidence type="ECO:0000256" key="1">
    <source>
        <dbReference type="SAM" id="MobiDB-lite"/>
    </source>
</evidence>
<sequence length="185" mass="20563">MSRNRVRRSFTVETKARGRQAPAVLPVRAPLLEPSAPAFPSLEAAALFGVAPARRSEDGAEAVERSAPRRILPSLIELPQPEPEAVEAVAPEPRLPRVRRVKLPRAEAQGKAARREAVSPEVPTPERAVPQPVRDEPARLAQPLPEKPRQSRPKTAEAGRRIARRAEKALPLGERWKRRLPRVCW</sequence>
<name>A0AA37HTQ2_9HYPH</name>
<organism evidence="2 3">
    <name type="scientific">Methylobacterium gregans</name>
    <dbReference type="NCBI Taxonomy" id="374424"/>
    <lineage>
        <taxon>Bacteria</taxon>
        <taxon>Pseudomonadati</taxon>
        <taxon>Pseudomonadota</taxon>
        <taxon>Alphaproteobacteria</taxon>
        <taxon>Hyphomicrobiales</taxon>
        <taxon>Methylobacteriaceae</taxon>
        <taxon>Methylobacterium</taxon>
    </lineage>
</organism>
<dbReference type="AlphaFoldDB" id="A0AA37HTQ2"/>
<reference evidence="2" key="2">
    <citation type="submission" date="2021-08" db="EMBL/GenBank/DDBJ databases">
        <authorList>
            <person name="Tani A."/>
            <person name="Ola A."/>
            <person name="Ogura Y."/>
            <person name="Katsura K."/>
            <person name="Hayashi T."/>
        </authorList>
    </citation>
    <scope>NUCLEOTIDE SEQUENCE</scope>
    <source>
        <strain evidence="2">NBRC 103626</strain>
    </source>
</reference>
<dbReference type="Proteomes" id="UP001055108">
    <property type="component" value="Unassembled WGS sequence"/>
</dbReference>
<keyword evidence="3" id="KW-1185">Reference proteome</keyword>
<gene>
    <name evidence="2" type="ORF">NBEOAGPD_3956</name>
</gene>
<evidence type="ECO:0000313" key="2">
    <source>
        <dbReference type="EMBL" id="GJD80713.1"/>
    </source>
</evidence>
<reference evidence="2" key="1">
    <citation type="journal article" date="2016" name="Front. Microbiol.">
        <title>Genome Sequence of the Piezophilic, Mesophilic Sulfate-Reducing Bacterium Desulfovibrio indicus J2T.</title>
        <authorList>
            <person name="Cao J."/>
            <person name="Maignien L."/>
            <person name="Shao Z."/>
            <person name="Alain K."/>
            <person name="Jebbar M."/>
        </authorList>
    </citation>
    <scope>NUCLEOTIDE SEQUENCE</scope>
    <source>
        <strain evidence="2">NBRC 103626</strain>
    </source>
</reference>
<feature type="compositionally biased region" description="Basic and acidic residues" evidence="1">
    <location>
        <begin position="146"/>
        <end position="168"/>
    </location>
</feature>
<protein>
    <submittedName>
        <fullName evidence="2">Uncharacterized protein</fullName>
    </submittedName>
</protein>
<feature type="region of interest" description="Disordered" evidence="1">
    <location>
        <begin position="75"/>
        <end position="171"/>
    </location>
</feature>
<evidence type="ECO:0000313" key="3">
    <source>
        <dbReference type="Proteomes" id="UP001055108"/>
    </source>
</evidence>
<accession>A0AA37HTQ2</accession>
<dbReference type="EMBL" id="BPQM01000107">
    <property type="protein sequence ID" value="GJD80713.1"/>
    <property type="molecule type" value="Genomic_DNA"/>
</dbReference>
<comment type="caution">
    <text evidence="2">The sequence shown here is derived from an EMBL/GenBank/DDBJ whole genome shotgun (WGS) entry which is preliminary data.</text>
</comment>